<proteinExistence type="predicted"/>
<accession>A0A2P5BFF0</accession>
<reference evidence="2" key="1">
    <citation type="submission" date="2016-06" db="EMBL/GenBank/DDBJ databases">
        <title>Parallel loss of symbiosis genes in relatives of nitrogen-fixing non-legume Parasponia.</title>
        <authorList>
            <person name="Van Velzen R."/>
            <person name="Holmer R."/>
            <person name="Bu F."/>
            <person name="Rutten L."/>
            <person name="Van Zeijl A."/>
            <person name="Liu W."/>
            <person name="Santuari L."/>
            <person name="Cao Q."/>
            <person name="Sharma T."/>
            <person name="Shen D."/>
            <person name="Roswanjaya Y."/>
            <person name="Wardhani T."/>
            <person name="Kalhor M.S."/>
            <person name="Jansen J."/>
            <person name="Van den Hoogen J."/>
            <person name="Gungor B."/>
            <person name="Hartog M."/>
            <person name="Hontelez J."/>
            <person name="Verver J."/>
            <person name="Yang W.-C."/>
            <person name="Schijlen E."/>
            <person name="Repin R."/>
            <person name="Schilthuizen M."/>
            <person name="Schranz E."/>
            <person name="Heidstra R."/>
            <person name="Miyata K."/>
            <person name="Fedorova E."/>
            <person name="Kohlen W."/>
            <person name="Bisseling T."/>
            <person name="Smit S."/>
            <person name="Geurts R."/>
        </authorList>
    </citation>
    <scope>NUCLEOTIDE SEQUENCE [LARGE SCALE GENOMIC DNA]</scope>
    <source>
        <strain evidence="2">cv. WU1-14</strain>
    </source>
</reference>
<comment type="caution">
    <text evidence="1">The sequence shown here is derived from an EMBL/GenBank/DDBJ whole genome shotgun (WGS) entry which is preliminary data.</text>
</comment>
<gene>
    <name evidence="1" type="ORF">PanWU01x14_243790</name>
</gene>
<protein>
    <submittedName>
        <fullName evidence="1">Uncharacterized protein</fullName>
    </submittedName>
</protein>
<dbReference type="Proteomes" id="UP000237105">
    <property type="component" value="Unassembled WGS sequence"/>
</dbReference>
<evidence type="ECO:0000313" key="1">
    <source>
        <dbReference type="EMBL" id="PON47524.1"/>
    </source>
</evidence>
<dbReference type="AlphaFoldDB" id="A0A2P5BFF0"/>
<name>A0A2P5BFF0_PARAD</name>
<organism evidence="1 2">
    <name type="scientific">Parasponia andersonii</name>
    <name type="common">Sponia andersonii</name>
    <dbReference type="NCBI Taxonomy" id="3476"/>
    <lineage>
        <taxon>Eukaryota</taxon>
        <taxon>Viridiplantae</taxon>
        <taxon>Streptophyta</taxon>
        <taxon>Embryophyta</taxon>
        <taxon>Tracheophyta</taxon>
        <taxon>Spermatophyta</taxon>
        <taxon>Magnoliopsida</taxon>
        <taxon>eudicotyledons</taxon>
        <taxon>Gunneridae</taxon>
        <taxon>Pentapetalae</taxon>
        <taxon>rosids</taxon>
        <taxon>fabids</taxon>
        <taxon>Rosales</taxon>
        <taxon>Cannabaceae</taxon>
        <taxon>Parasponia</taxon>
    </lineage>
</organism>
<keyword evidence="2" id="KW-1185">Reference proteome</keyword>
<sequence length="32" mass="3545">MTIAPKQLKLFLPPSSPRMASDALIIYFANLP</sequence>
<evidence type="ECO:0000313" key="2">
    <source>
        <dbReference type="Proteomes" id="UP000237105"/>
    </source>
</evidence>
<dbReference type="EMBL" id="JXTB01000293">
    <property type="protein sequence ID" value="PON47524.1"/>
    <property type="molecule type" value="Genomic_DNA"/>
</dbReference>